<accession>A0ABQ7FXS2</accession>
<feature type="signal peptide" evidence="1">
    <location>
        <begin position="1"/>
        <end position="21"/>
    </location>
</feature>
<keyword evidence="1" id="KW-0732">Signal</keyword>
<sequence>MRQSNLHLVWLTHSLSLPALPADSALEVGEVCMSACTQQHGVSVLSASMRTLVSTSSFANCTVRLCDFKFCFQRSPPTGHQGACTPCAL</sequence>
<organism evidence="2 3">
    <name type="scientific">Dunaliella salina</name>
    <name type="common">Green alga</name>
    <name type="synonym">Protococcus salinus</name>
    <dbReference type="NCBI Taxonomy" id="3046"/>
    <lineage>
        <taxon>Eukaryota</taxon>
        <taxon>Viridiplantae</taxon>
        <taxon>Chlorophyta</taxon>
        <taxon>core chlorophytes</taxon>
        <taxon>Chlorophyceae</taxon>
        <taxon>CS clade</taxon>
        <taxon>Chlamydomonadales</taxon>
        <taxon>Dunaliellaceae</taxon>
        <taxon>Dunaliella</taxon>
    </lineage>
</organism>
<gene>
    <name evidence="2" type="ORF">DUNSADRAFT_1224</name>
</gene>
<name>A0ABQ7FXS2_DUNSA</name>
<keyword evidence="3" id="KW-1185">Reference proteome</keyword>
<evidence type="ECO:0000256" key="1">
    <source>
        <dbReference type="SAM" id="SignalP"/>
    </source>
</evidence>
<evidence type="ECO:0000313" key="3">
    <source>
        <dbReference type="Proteomes" id="UP000815325"/>
    </source>
</evidence>
<proteinExistence type="predicted"/>
<dbReference type="EMBL" id="MU070575">
    <property type="protein sequence ID" value="KAF5827162.1"/>
    <property type="molecule type" value="Genomic_DNA"/>
</dbReference>
<reference evidence="2" key="1">
    <citation type="submission" date="2017-08" db="EMBL/GenBank/DDBJ databases">
        <authorList>
            <person name="Polle J.E."/>
            <person name="Barry K."/>
            <person name="Cushman J."/>
            <person name="Schmutz J."/>
            <person name="Tran D."/>
            <person name="Hathwaick L.T."/>
            <person name="Yim W.C."/>
            <person name="Jenkins J."/>
            <person name="Mckie-Krisberg Z.M."/>
            <person name="Prochnik S."/>
            <person name="Lindquist E."/>
            <person name="Dockter R.B."/>
            <person name="Adam C."/>
            <person name="Molina H."/>
            <person name="Bunkerborg J."/>
            <person name="Jin E."/>
            <person name="Buchheim M."/>
            <person name="Magnuson J."/>
        </authorList>
    </citation>
    <scope>NUCLEOTIDE SEQUENCE</scope>
    <source>
        <strain evidence="2">CCAP 19/18</strain>
    </source>
</reference>
<feature type="chain" id="PRO_5045046707" description="Secreted protein" evidence="1">
    <location>
        <begin position="22"/>
        <end position="89"/>
    </location>
</feature>
<dbReference type="Proteomes" id="UP000815325">
    <property type="component" value="Unassembled WGS sequence"/>
</dbReference>
<evidence type="ECO:0008006" key="4">
    <source>
        <dbReference type="Google" id="ProtNLM"/>
    </source>
</evidence>
<protein>
    <recommendedName>
        <fullName evidence="4">Secreted protein</fullName>
    </recommendedName>
</protein>
<comment type="caution">
    <text evidence="2">The sequence shown here is derived from an EMBL/GenBank/DDBJ whole genome shotgun (WGS) entry which is preliminary data.</text>
</comment>
<evidence type="ECO:0000313" key="2">
    <source>
        <dbReference type="EMBL" id="KAF5827162.1"/>
    </source>
</evidence>